<dbReference type="EMBL" id="JAVRIC010000022">
    <property type="protein sequence ID" value="MDT0498505.1"/>
    <property type="molecule type" value="Genomic_DNA"/>
</dbReference>
<sequence length="213" mass="23000">MPTQTLTRPRWSASAETDIPAALFQRLLEVGLMRSSALIVFDANARAVYTSPAARKLLSCPCGGAADDTPAESSRIACNAFEWLDGALRRAARAGEEGPVIRCTHEGRELQLRVRAVPGGIPGLGGHAVLLIRNRNERPRVSHSVLRRTYGLTETEAALAAELASGASTRDFAAMRGMSVFTARTHLKRVFCKCGVNSQSELLREILLGFAVE</sequence>
<dbReference type="RefSeq" id="WP_311365917.1">
    <property type="nucleotide sequence ID" value="NZ_JAVRIC010000022.1"/>
</dbReference>
<evidence type="ECO:0000313" key="3">
    <source>
        <dbReference type="Proteomes" id="UP001254608"/>
    </source>
</evidence>
<dbReference type="InterPro" id="IPR000792">
    <property type="entry name" value="Tscrpt_reg_LuxR_C"/>
</dbReference>
<evidence type="ECO:0000259" key="1">
    <source>
        <dbReference type="SMART" id="SM00421"/>
    </source>
</evidence>
<dbReference type="InterPro" id="IPR016032">
    <property type="entry name" value="Sig_transdc_resp-reg_C-effctor"/>
</dbReference>
<accession>A0ABU2WLU3</accession>
<dbReference type="InterPro" id="IPR036388">
    <property type="entry name" value="WH-like_DNA-bd_sf"/>
</dbReference>
<evidence type="ECO:0000313" key="2">
    <source>
        <dbReference type="EMBL" id="MDT0498505.1"/>
    </source>
</evidence>
<proteinExistence type="predicted"/>
<dbReference type="Proteomes" id="UP001254608">
    <property type="component" value="Unassembled WGS sequence"/>
</dbReference>
<dbReference type="Gene3D" id="1.10.10.10">
    <property type="entry name" value="Winged helix-like DNA-binding domain superfamily/Winged helix DNA-binding domain"/>
    <property type="match status" value="1"/>
</dbReference>
<name>A0ABU2WLU3_9GAMM</name>
<keyword evidence="3" id="KW-1185">Reference proteome</keyword>
<comment type="caution">
    <text evidence="2">The sequence shown here is derived from an EMBL/GenBank/DDBJ whole genome shotgun (WGS) entry which is preliminary data.</text>
</comment>
<organism evidence="2 3">
    <name type="scientific">Banduia mediterranea</name>
    <dbReference type="NCBI Taxonomy" id="3075609"/>
    <lineage>
        <taxon>Bacteria</taxon>
        <taxon>Pseudomonadati</taxon>
        <taxon>Pseudomonadota</taxon>
        <taxon>Gammaproteobacteria</taxon>
        <taxon>Nevskiales</taxon>
        <taxon>Algiphilaceae</taxon>
        <taxon>Banduia</taxon>
    </lineage>
</organism>
<reference evidence="2 3" key="1">
    <citation type="submission" date="2023-09" db="EMBL/GenBank/DDBJ databases">
        <authorList>
            <person name="Rey-Velasco X."/>
        </authorList>
    </citation>
    <scope>NUCLEOTIDE SEQUENCE [LARGE SCALE GENOMIC DNA]</scope>
    <source>
        <strain evidence="2 3">W345</strain>
    </source>
</reference>
<feature type="domain" description="HTH luxR-type" evidence="1">
    <location>
        <begin position="149"/>
        <end position="206"/>
    </location>
</feature>
<dbReference type="SMART" id="SM00421">
    <property type="entry name" value="HTH_LUXR"/>
    <property type="match status" value="1"/>
</dbReference>
<gene>
    <name evidence="2" type="ORF">RM530_14230</name>
</gene>
<protein>
    <submittedName>
        <fullName evidence="2">Helix-turn-helix transcriptional regulator</fullName>
    </submittedName>
</protein>
<dbReference type="SUPFAM" id="SSF46894">
    <property type="entry name" value="C-terminal effector domain of the bipartite response regulators"/>
    <property type="match status" value="1"/>
</dbReference>